<reference evidence="2" key="2">
    <citation type="submission" date="2020-09" db="EMBL/GenBank/DDBJ databases">
        <authorList>
            <person name="Sun Q."/>
            <person name="Ohkuma M."/>
        </authorList>
    </citation>
    <scope>NUCLEOTIDE SEQUENCE</scope>
    <source>
        <strain evidence="2">JCM 3035</strain>
    </source>
</reference>
<accession>A0A917V8L9</accession>
<comment type="caution">
    <text evidence="2">The sequence shown here is derived from an EMBL/GenBank/DDBJ whole genome shotgun (WGS) entry which is preliminary data.</text>
</comment>
<name>A0A917V8L9_9ACTN</name>
<keyword evidence="1" id="KW-0812">Transmembrane</keyword>
<feature type="transmembrane region" description="Helical" evidence="1">
    <location>
        <begin position="36"/>
        <end position="55"/>
    </location>
</feature>
<keyword evidence="1" id="KW-0472">Membrane</keyword>
<dbReference type="Proteomes" id="UP000637788">
    <property type="component" value="Unassembled WGS sequence"/>
</dbReference>
<evidence type="ECO:0000256" key="1">
    <source>
        <dbReference type="SAM" id="Phobius"/>
    </source>
</evidence>
<feature type="transmembrane region" description="Helical" evidence="1">
    <location>
        <begin position="12"/>
        <end position="30"/>
    </location>
</feature>
<sequence length="218" mass="23129">MTTGLVSRAVRAAFFAVVCVLTAAVGHAWASGVSPSWFVLGSAFVGTASAAWWVAGRERGAVVVTGSTVVAQLGLHSLFDLLHPDPMASMASAEHAELMKRMSHEQLMEHMDSMSMSSMSMMASGGHTSTLMFAAHSLAALVCGLWLWRGESAAFRLGRALAAAVFVPLRLALRIAGSLSRPQLPERPVTPGPARRLRAALLQHVVSRRGPPGYMAHC</sequence>
<feature type="transmembrane region" description="Helical" evidence="1">
    <location>
        <begin position="129"/>
        <end position="148"/>
    </location>
</feature>
<organism evidence="2 3">
    <name type="scientific">Streptomyces flaveus</name>
    <dbReference type="NCBI Taxonomy" id="66370"/>
    <lineage>
        <taxon>Bacteria</taxon>
        <taxon>Bacillati</taxon>
        <taxon>Actinomycetota</taxon>
        <taxon>Actinomycetes</taxon>
        <taxon>Kitasatosporales</taxon>
        <taxon>Streptomycetaceae</taxon>
        <taxon>Streptomyces</taxon>
        <taxon>Streptomyces aurantiacus group</taxon>
    </lineage>
</organism>
<proteinExistence type="predicted"/>
<keyword evidence="1" id="KW-1133">Transmembrane helix</keyword>
<evidence type="ECO:0008006" key="4">
    <source>
        <dbReference type="Google" id="ProtNLM"/>
    </source>
</evidence>
<reference evidence="2" key="1">
    <citation type="journal article" date="2014" name="Int. J. Syst. Evol. Microbiol.">
        <title>Complete genome sequence of Corynebacterium casei LMG S-19264T (=DSM 44701T), isolated from a smear-ripened cheese.</title>
        <authorList>
            <consortium name="US DOE Joint Genome Institute (JGI-PGF)"/>
            <person name="Walter F."/>
            <person name="Albersmeier A."/>
            <person name="Kalinowski J."/>
            <person name="Ruckert C."/>
        </authorList>
    </citation>
    <scope>NUCLEOTIDE SEQUENCE</scope>
    <source>
        <strain evidence="2">JCM 3035</strain>
    </source>
</reference>
<protein>
    <recommendedName>
        <fullName evidence="4">Integral membrane protein</fullName>
    </recommendedName>
</protein>
<evidence type="ECO:0000313" key="2">
    <source>
        <dbReference type="EMBL" id="GGK51735.1"/>
    </source>
</evidence>
<dbReference type="AlphaFoldDB" id="A0A917V8L9"/>
<evidence type="ECO:0000313" key="3">
    <source>
        <dbReference type="Proteomes" id="UP000637788"/>
    </source>
</evidence>
<gene>
    <name evidence="2" type="ORF">GCM10010094_09990</name>
</gene>
<keyword evidence="3" id="KW-1185">Reference proteome</keyword>
<dbReference type="EMBL" id="BMPQ01000002">
    <property type="protein sequence ID" value="GGK51735.1"/>
    <property type="molecule type" value="Genomic_DNA"/>
</dbReference>
<dbReference type="RefSeq" id="WP_189320653.1">
    <property type="nucleotide sequence ID" value="NZ_BMPQ01000002.1"/>
</dbReference>